<reference evidence="3 4" key="1">
    <citation type="journal article" date="2019" name="Nat. Microbiol.">
        <title>Mediterranean grassland soil C-N compound turnover is dependent on rainfall and depth, and is mediated by genomically divergent microorganisms.</title>
        <authorList>
            <person name="Diamond S."/>
            <person name="Andeer P.F."/>
            <person name="Li Z."/>
            <person name="Crits-Christoph A."/>
            <person name="Burstein D."/>
            <person name="Anantharaman K."/>
            <person name="Lane K.R."/>
            <person name="Thomas B.C."/>
            <person name="Pan C."/>
            <person name="Northen T.R."/>
            <person name="Banfield J.F."/>
        </authorList>
    </citation>
    <scope>NUCLEOTIDE SEQUENCE [LARGE SCALE GENOMIC DNA]</scope>
    <source>
        <strain evidence="3">WS_9</strain>
    </source>
</reference>
<evidence type="ECO:0000313" key="3">
    <source>
        <dbReference type="EMBL" id="TMQ62836.1"/>
    </source>
</evidence>
<sequence length="304" mass="32509">MRFGKIVIGILLAGLGVLLLAQTLGYLPAGVWPWLVKFWPYLLLAFGFALLANALKNVVIGVIAVALVIVCVAFGAFWISLYTKTTKTEHMTSIDLDRPPVRAVTVQARTVAGSLTVSVDPAARHAIVLNAHGVAGEEFAAHRWSASAGSGLLVWPARFRITEPGLVGGTFRVRAPPRTAIRLGVASYFASTTADLRGLRPEQCDVRAVGSSVRILIGPDRPSKIHVHGSLSNIEIRLPASCPARIECTSPLVLRSLPDDFAERSTASAHGKEWAADGPGKPVSIVIEGPLMRVRVVREPVKAL</sequence>
<dbReference type="Pfam" id="PF18917">
    <property type="entry name" value="LiaI-LiaF-like_TM1"/>
    <property type="match status" value="1"/>
</dbReference>
<gene>
    <name evidence="3" type="ORF">E6K79_11285</name>
</gene>
<dbReference type="EMBL" id="VBOZ01000035">
    <property type="protein sequence ID" value="TMQ62836.1"/>
    <property type="molecule type" value="Genomic_DNA"/>
</dbReference>
<protein>
    <recommendedName>
        <fullName evidence="2">LiaI-LiaF-like transmembrane region domain-containing protein</fullName>
    </recommendedName>
</protein>
<comment type="caution">
    <text evidence="3">The sequence shown here is derived from an EMBL/GenBank/DDBJ whole genome shotgun (WGS) entry which is preliminary data.</text>
</comment>
<feature type="transmembrane region" description="Helical" evidence="1">
    <location>
        <begin position="58"/>
        <end position="81"/>
    </location>
</feature>
<name>A0A538TGV1_UNCEI</name>
<proteinExistence type="predicted"/>
<keyword evidence="1" id="KW-1133">Transmembrane helix</keyword>
<keyword evidence="1" id="KW-0472">Membrane</keyword>
<evidence type="ECO:0000313" key="4">
    <source>
        <dbReference type="Proteomes" id="UP000317691"/>
    </source>
</evidence>
<keyword evidence="1" id="KW-0812">Transmembrane</keyword>
<dbReference type="Proteomes" id="UP000317691">
    <property type="component" value="Unassembled WGS sequence"/>
</dbReference>
<organism evidence="3 4">
    <name type="scientific">Eiseniibacteriota bacterium</name>
    <dbReference type="NCBI Taxonomy" id="2212470"/>
    <lineage>
        <taxon>Bacteria</taxon>
        <taxon>Candidatus Eiseniibacteriota</taxon>
    </lineage>
</organism>
<feature type="transmembrane region" description="Helical" evidence="1">
    <location>
        <begin position="31"/>
        <end position="51"/>
    </location>
</feature>
<accession>A0A538TGV1</accession>
<evidence type="ECO:0000256" key="1">
    <source>
        <dbReference type="SAM" id="Phobius"/>
    </source>
</evidence>
<dbReference type="InterPro" id="IPR043726">
    <property type="entry name" value="LiaI-LiaF-like_TM1"/>
</dbReference>
<dbReference type="AlphaFoldDB" id="A0A538TGV1"/>
<evidence type="ECO:0000259" key="2">
    <source>
        <dbReference type="Pfam" id="PF18917"/>
    </source>
</evidence>
<feature type="domain" description="LiaI-LiaF-like transmembrane region" evidence="2">
    <location>
        <begin position="6"/>
        <end position="51"/>
    </location>
</feature>